<evidence type="ECO:0000256" key="1">
    <source>
        <dbReference type="SAM" id="MobiDB-lite"/>
    </source>
</evidence>
<name>A0A5J9VL26_9POAL</name>
<keyword evidence="3" id="KW-1185">Reference proteome</keyword>
<dbReference type="AlphaFoldDB" id="A0A5J9VL26"/>
<dbReference type="Proteomes" id="UP000324897">
    <property type="component" value="Unassembled WGS sequence"/>
</dbReference>
<feature type="region of interest" description="Disordered" evidence="1">
    <location>
        <begin position="33"/>
        <end position="61"/>
    </location>
</feature>
<feature type="region of interest" description="Disordered" evidence="1">
    <location>
        <begin position="1"/>
        <end position="21"/>
    </location>
</feature>
<organism evidence="2 3">
    <name type="scientific">Eragrostis curvula</name>
    <name type="common">weeping love grass</name>
    <dbReference type="NCBI Taxonomy" id="38414"/>
    <lineage>
        <taxon>Eukaryota</taxon>
        <taxon>Viridiplantae</taxon>
        <taxon>Streptophyta</taxon>
        <taxon>Embryophyta</taxon>
        <taxon>Tracheophyta</taxon>
        <taxon>Spermatophyta</taxon>
        <taxon>Magnoliopsida</taxon>
        <taxon>Liliopsida</taxon>
        <taxon>Poales</taxon>
        <taxon>Poaceae</taxon>
        <taxon>PACMAD clade</taxon>
        <taxon>Chloridoideae</taxon>
        <taxon>Eragrostideae</taxon>
        <taxon>Eragrostidinae</taxon>
        <taxon>Eragrostis</taxon>
    </lineage>
</organism>
<dbReference type="OrthoDB" id="696656at2759"/>
<sequence>MNKLKGCPLIENSSEESGSPSDVVFCIEKETNECKSSQNQNECTSKRKRSELEEDDSDKRIDNLTPDELLQIIYGTADEPMTEMPLSKDELTDIVCDMIILLNNDPASLETKWVRTNKPYQLSLTLKQLQDSLRTDQPMSKDLFDMNVRVMTIKEHKRLKRCNQPIWKHYMDLQFCTLTDFGRDPKYKKKVDAKQLAETFKSWTLMTYDISRCRFILMRNISADVVLQIMYGFNGTNKKIQINTDVRALRRKLLVEMLTNQGNTCRFIIPQNIQEYLTRIREE</sequence>
<feature type="compositionally biased region" description="Polar residues" evidence="1">
    <location>
        <begin position="11"/>
        <end position="20"/>
    </location>
</feature>
<reference evidence="2 3" key="1">
    <citation type="journal article" date="2019" name="Sci. Rep.">
        <title>A high-quality genome of Eragrostis curvula grass provides insights into Poaceae evolution and supports new strategies to enhance forage quality.</title>
        <authorList>
            <person name="Carballo J."/>
            <person name="Santos B.A.C.M."/>
            <person name="Zappacosta D."/>
            <person name="Garbus I."/>
            <person name="Selva J.P."/>
            <person name="Gallo C.A."/>
            <person name="Diaz A."/>
            <person name="Albertini E."/>
            <person name="Caccamo M."/>
            <person name="Echenique V."/>
        </authorList>
    </citation>
    <scope>NUCLEOTIDE SEQUENCE [LARGE SCALE GENOMIC DNA]</scope>
    <source>
        <strain evidence="3">cv. Victoria</strain>
        <tissue evidence="2">Leaf</tissue>
    </source>
</reference>
<feature type="compositionally biased region" description="Polar residues" evidence="1">
    <location>
        <begin position="34"/>
        <end position="43"/>
    </location>
</feature>
<proteinExistence type="predicted"/>
<comment type="caution">
    <text evidence="2">The sequence shown here is derived from an EMBL/GenBank/DDBJ whole genome shotgun (WGS) entry which is preliminary data.</text>
</comment>
<dbReference type="Gramene" id="TVU36833">
    <property type="protein sequence ID" value="TVU36833"/>
    <property type="gene ID" value="EJB05_18783"/>
</dbReference>
<feature type="non-terminal residue" evidence="2">
    <location>
        <position position="1"/>
    </location>
</feature>
<evidence type="ECO:0000313" key="2">
    <source>
        <dbReference type="EMBL" id="TVU36833.1"/>
    </source>
</evidence>
<accession>A0A5J9VL26</accession>
<gene>
    <name evidence="2" type="ORF">EJB05_18783</name>
</gene>
<protein>
    <submittedName>
        <fullName evidence="2">Uncharacterized protein</fullName>
    </submittedName>
</protein>
<evidence type="ECO:0000313" key="3">
    <source>
        <dbReference type="Proteomes" id="UP000324897"/>
    </source>
</evidence>
<dbReference type="EMBL" id="RWGY01000009">
    <property type="protein sequence ID" value="TVU36833.1"/>
    <property type="molecule type" value="Genomic_DNA"/>
</dbReference>